<dbReference type="Gene3D" id="3.50.30.30">
    <property type="match status" value="1"/>
</dbReference>
<dbReference type="Gene3D" id="3.30.70.80">
    <property type="entry name" value="Peptidase S8 propeptide/proteinase inhibitor I9"/>
    <property type="match status" value="1"/>
</dbReference>
<evidence type="ECO:0000259" key="13">
    <source>
        <dbReference type="Pfam" id="PF05922"/>
    </source>
</evidence>
<dbReference type="EMBL" id="CM035423">
    <property type="protein sequence ID" value="KAH7365784.1"/>
    <property type="molecule type" value="Genomic_DNA"/>
</dbReference>
<dbReference type="Pfam" id="PF17766">
    <property type="entry name" value="fn3_6"/>
    <property type="match status" value="1"/>
</dbReference>
<evidence type="ECO:0000259" key="12">
    <source>
        <dbReference type="Pfam" id="PF00082"/>
    </source>
</evidence>
<dbReference type="InterPro" id="IPR036852">
    <property type="entry name" value="Peptidase_S8/S53_dom_sf"/>
</dbReference>
<evidence type="ECO:0000256" key="4">
    <source>
        <dbReference type="ARBA" id="ARBA00022729"/>
    </source>
</evidence>
<dbReference type="InterPro" id="IPR045051">
    <property type="entry name" value="SBT"/>
</dbReference>
<evidence type="ECO:0000256" key="11">
    <source>
        <dbReference type="SAM" id="MobiDB-lite"/>
    </source>
</evidence>
<dbReference type="InterPro" id="IPR034197">
    <property type="entry name" value="Peptidases_S8_3"/>
</dbReference>
<evidence type="ECO:0000256" key="1">
    <source>
        <dbReference type="ARBA" id="ARBA00004613"/>
    </source>
</evidence>
<comment type="subcellular location">
    <subcellularLocation>
        <location evidence="1">Secreted</location>
    </subcellularLocation>
</comment>
<evidence type="ECO:0000259" key="14">
    <source>
        <dbReference type="Pfam" id="PF17766"/>
    </source>
</evidence>
<dbReference type="PANTHER" id="PTHR10795">
    <property type="entry name" value="PROPROTEIN CONVERTASE SUBTILISIN/KEXIN"/>
    <property type="match status" value="1"/>
</dbReference>
<evidence type="ECO:0000313" key="16">
    <source>
        <dbReference type="Proteomes" id="UP000825935"/>
    </source>
</evidence>
<dbReference type="Pfam" id="PF00082">
    <property type="entry name" value="Peptidase_S8"/>
    <property type="match status" value="1"/>
</dbReference>
<dbReference type="OMA" id="CEITPDF"/>
<dbReference type="GO" id="GO:0004252">
    <property type="term" value="F:serine-type endopeptidase activity"/>
    <property type="evidence" value="ECO:0007669"/>
    <property type="project" value="UniProtKB-UniRule"/>
</dbReference>
<feature type="active site" description="Charge relay system" evidence="8 9">
    <location>
        <position position="630"/>
    </location>
</feature>
<feature type="active site" description="Charge relay system" evidence="8 9">
    <location>
        <position position="188"/>
    </location>
</feature>
<dbReference type="InterPro" id="IPR037045">
    <property type="entry name" value="S8pro/Inhibitor_I9_sf"/>
</dbReference>
<dbReference type="AlphaFoldDB" id="A0A8T2SQ10"/>
<feature type="active site" description="Charge relay system" evidence="8 9">
    <location>
        <position position="262"/>
    </location>
</feature>
<dbReference type="Pfam" id="PF05922">
    <property type="entry name" value="Inhibitor_I9"/>
    <property type="match status" value="1"/>
</dbReference>
<accession>A0A8T2SQ10</accession>
<dbReference type="InterPro" id="IPR023828">
    <property type="entry name" value="Peptidase_S8_Ser-AS"/>
</dbReference>
<keyword evidence="4" id="KW-0732">Signal</keyword>
<keyword evidence="5 9" id="KW-0378">Hydrolase</keyword>
<dbReference type="InterPro" id="IPR015500">
    <property type="entry name" value="Peptidase_S8_subtilisin-rel"/>
</dbReference>
<dbReference type="Gene3D" id="2.60.40.2310">
    <property type="match status" value="1"/>
</dbReference>
<comment type="similarity">
    <text evidence="2 9 10">Belongs to the peptidase S8 family.</text>
</comment>
<sequence>MVMEAILVVLPASFYSLLHLLTFLALYSAGTAVCLKDRSSPDYSSSYLVLLKGFPVVHYDGTLPDFEVPPRRPDGRADIQSEAAQLYASFLVNRHNSIINQAFGEGAHIRKKLYSYHYLLNGFAALLTLEEVAMLRKSSPEVVSIEEDQRMQKFTTYTPKYMGLPGGAWAENGGVDHAGEGIVIGLVDTGINPSHPSFSDKRSQPYAFPRHFSGTCEVADDFPAGSCNNKLVGARHFAAALMASGNFNASEDSASPLDGDGHGTHTASTAAGNSGVPVIVDGMDFGLASGIAPRAHISIYKSMFRNVGGYFSDTVAAMDQAVQDGVDILSLSIGPSTPPGGVATFFSAMEMAALSAVKAGVFVVQAAGNAGPNPGSIASFSPWIFTVGAGFHNRSYHNSIILAGHGHHSSVTIKGVGLSPGTKSSKFYELILASDAIKKPIQGTFYEANSTHGSMINACQNPASIDRMAVQERILICRYTQEFVNGKASLRAVMSTAEQLNASGVVVVVDDDTADFDLGPFPSTVPMILIESLEESLMLMSYYKHGNRNSMVPEGRIMGGLSATFNKRSPQVAYYSSRGPDLANKRRAVAEVMKPNAMAPGDMIWAAWSPIGNDDDDFKGANFALASGTSMAAPHVAGIAALVKQKNPSMSPAAIGSALTTTASTVDETGFPLLAQQPSYNVSLPLGPASPFDFGGGEVNPTAAIDPGLVFDADFEDYVGFLCSIQGGEMEVMKSTRMDSCLRAEGSQLNQPSITVADLRTPRLVRRWVTPVAENDEKYVVTVQQPEGVLVTVAPAEFEASGTASDSCKGGRKRHARTGSRCRHTVTSEKWRVRPGSIELLISLTPVSSSSHPSFGSILLSGSRGHSVRMPLSVVYRTAGPG</sequence>
<dbReference type="Proteomes" id="UP000825935">
    <property type="component" value="Chromosome 18"/>
</dbReference>
<organism evidence="15 16">
    <name type="scientific">Ceratopteris richardii</name>
    <name type="common">Triangle waterfern</name>
    <dbReference type="NCBI Taxonomy" id="49495"/>
    <lineage>
        <taxon>Eukaryota</taxon>
        <taxon>Viridiplantae</taxon>
        <taxon>Streptophyta</taxon>
        <taxon>Embryophyta</taxon>
        <taxon>Tracheophyta</taxon>
        <taxon>Polypodiopsida</taxon>
        <taxon>Polypodiidae</taxon>
        <taxon>Polypodiales</taxon>
        <taxon>Pteridineae</taxon>
        <taxon>Pteridaceae</taxon>
        <taxon>Parkerioideae</taxon>
        <taxon>Ceratopteris</taxon>
    </lineage>
</organism>
<dbReference type="PROSITE" id="PS51892">
    <property type="entry name" value="SUBTILASE"/>
    <property type="match status" value="1"/>
</dbReference>
<reference evidence="15" key="1">
    <citation type="submission" date="2021-08" db="EMBL/GenBank/DDBJ databases">
        <title>WGS assembly of Ceratopteris richardii.</title>
        <authorList>
            <person name="Marchant D.B."/>
            <person name="Chen G."/>
            <person name="Jenkins J."/>
            <person name="Shu S."/>
            <person name="Leebens-Mack J."/>
            <person name="Grimwood J."/>
            <person name="Schmutz J."/>
            <person name="Soltis P."/>
            <person name="Soltis D."/>
            <person name="Chen Z.-H."/>
        </authorList>
    </citation>
    <scope>NUCLEOTIDE SEQUENCE</scope>
    <source>
        <strain evidence="15">Whitten #5841</strain>
        <tissue evidence="15">Leaf</tissue>
    </source>
</reference>
<evidence type="ECO:0000256" key="3">
    <source>
        <dbReference type="ARBA" id="ARBA00022670"/>
    </source>
</evidence>
<evidence type="ECO:0000256" key="10">
    <source>
        <dbReference type="RuleBase" id="RU003355"/>
    </source>
</evidence>
<dbReference type="PROSITE" id="PS00138">
    <property type="entry name" value="SUBTILASE_SER"/>
    <property type="match status" value="1"/>
</dbReference>
<feature type="domain" description="Subtilisin-like protease fibronectin type-III" evidence="14">
    <location>
        <begin position="748"/>
        <end position="801"/>
    </location>
</feature>
<name>A0A8T2SQ10_CERRI</name>
<dbReference type="PROSITE" id="PS00136">
    <property type="entry name" value="SUBTILASE_ASP"/>
    <property type="match status" value="1"/>
</dbReference>
<keyword evidence="7" id="KW-0325">Glycoprotein</keyword>
<proteinExistence type="inferred from homology"/>
<evidence type="ECO:0000256" key="2">
    <source>
        <dbReference type="ARBA" id="ARBA00011073"/>
    </source>
</evidence>
<evidence type="ECO:0000313" key="15">
    <source>
        <dbReference type="EMBL" id="KAH7365784.1"/>
    </source>
</evidence>
<dbReference type="OrthoDB" id="206201at2759"/>
<feature type="domain" description="Inhibitor I9" evidence="13">
    <location>
        <begin position="87"/>
        <end position="152"/>
    </location>
</feature>
<evidence type="ECO:0000256" key="5">
    <source>
        <dbReference type="ARBA" id="ARBA00022801"/>
    </source>
</evidence>
<dbReference type="GO" id="GO:0006508">
    <property type="term" value="P:proteolysis"/>
    <property type="evidence" value="ECO:0007669"/>
    <property type="project" value="UniProtKB-KW"/>
</dbReference>
<dbReference type="Gene3D" id="3.40.50.200">
    <property type="entry name" value="Peptidase S8/S53 domain"/>
    <property type="match status" value="1"/>
</dbReference>
<keyword evidence="16" id="KW-1185">Reference proteome</keyword>
<dbReference type="PRINTS" id="PR00723">
    <property type="entry name" value="SUBTILISIN"/>
</dbReference>
<feature type="region of interest" description="Disordered" evidence="11">
    <location>
        <begin position="802"/>
        <end position="821"/>
    </location>
</feature>
<dbReference type="CDD" id="cd04852">
    <property type="entry name" value="Peptidases_S8_3"/>
    <property type="match status" value="1"/>
</dbReference>
<protein>
    <submittedName>
        <fullName evidence="15">Uncharacterized protein</fullName>
    </submittedName>
</protein>
<dbReference type="InterPro" id="IPR023827">
    <property type="entry name" value="Peptidase_S8_Asp-AS"/>
</dbReference>
<dbReference type="InterPro" id="IPR000209">
    <property type="entry name" value="Peptidase_S8/S53_dom"/>
</dbReference>
<gene>
    <name evidence="15" type="ORF">KP509_18G046100</name>
</gene>
<keyword evidence="6 9" id="KW-0720">Serine protease</keyword>
<dbReference type="GO" id="GO:0005576">
    <property type="term" value="C:extracellular region"/>
    <property type="evidence" value="ECO:0007669"/>
    <property type="project" value="UniProtKB-SubCell"/>
</dbReference>
<evidence type="ECO:0000256" key="9">
    <source>
        <dbReference type="PROSITE-ProRule" id="PRU01240"/>
    </source>
</evidence>
<feature type="region of interest" description="Disordered" evidence="11">
    <location>
        <begin position="251"/>
        <end position="271"/>
    </location>
</feature>
<feature type="compositionally biased region" description="Basic residues" evidence="11">
    <location>
        <begin position="810"/>
        <end position="821"/>
    </location>
</feature>
<keyword evidence="3 9" id="KW-0645">Protease</keyword>
<dbReference type="InterPro" id="IPR041469">
    <property type="entry name" value="Subtilisin-like_FN3"/>
</dbReference>
<evidence type="ECO:0000256" key="6">
    <source>
        <dbReference type="ARBA" id="ARBA00022825"/>
    </source>
</evidence>
<evidence type="ECO:0000256" key="7">
    <source>
        <dbReference type="ARBA" id="ARBA00023180"/>
    </source>
</evidence>
<feature type="domain" description="Peptidase S8/S53" evidence="12">
    <location>
        <begin position="179"/>
        <end position="668"/>
    </location>
</feature>
<evidence type="ECO:0000256" key="8">
    <source>
        <dbReference type="PIRSR" id="PIRSR615500-1"/>
    </source>
</evidence>
<dbReference type="SUPFAM" id="SSF52743">
    <property type="entry name" value="Subtilisin-like"/>
    <property type="match status" value="1"/>
</dbReference>
<dbReference type="InterPro" id="IPR010259">
    <property type="entry name" value="S8pro/Inhibitor_I9"/>
</dbReference>
<comment type="caution">
    <text evidence="15">The sequence shown here is derived from an EMBL/GenBank/DDBJ whole genome shotgun (WGS) entry which is preliminary data.</text>
</comment>